<keyword evidence="5 10" id="KW-0732">Signal</keyword>
<dbReference type="PANTHER" id="PTHR42061:SF4">
    <property type="entry name" value="ENDO-CHITOSANASE"/>
    <property type="match status" value="1"/>
</dbReference>
<keyword evidence="8 10" id="KW-0326">Glycosidase</keyword>
<proteinExistence type="inferred from homology"/>
<dbReference type="GO" id="GO:0016977">
    <property type="term" value="F:chitosanase activity"/>
    <property type="evidence" value="ECO:0007669"/>
    <property type="project" value="UniProtKB-EC"/>
</dbReference>
<evidence type="ECO:0000313" key="11">
    <source>
        <dbReference type="EMBL" id="BCS30771.1"/>
    </source>
</evidence>
<evidence type="ECO:0000256" key="3">
    <source>
        <dbReference type="ARBA" id="ARBA00007799"/>
    </source>
</evidence>
<dbReference type="GO" id="GO:0005576">
    <property type="term" value="C:extracellular region"/>
    <property type="evidence" value="ECO:0007669"/>
    <property type="project" value="UniProtKB-SubCell"/>
</dbReference>
<dbReference type="GeneID" id="64980768"/>
<keyword evidence="9 10" id="KW-0624">Polysaccharide degradation</keyword>
<evidence type="ECO:0000256" key="5">
    <source>
        <dbReference type="ARBA" id="ARBA00022729"/>
    </source>
</evidence>
<evidence type="ECO:0000256" key="1">
    <source>
        <dbReference type="ARBA" id="ARBA00000405"/>
    </source>
</evidence>
<evidence type="ECO:0000256" key="4">
    <source>
        <dbReference type="ARBA" id="ARBA00022525"/>
    </source>
</evidence>
<dbReference type="KEGG" id="apuu:APUU_81074S"/>
<evidence type="ECO:0000256" key="9">
    <source>
        <dbReference type="ARBA" id="ARBA00023326"/>
    </source>
</evidence>
<evidence type="ECO:0000256" key="6">
    <source>
        <dbReference type="ARBA" id="ARBA00022801"/>
    </source>
</evidence>
<accession>A0A7R7XZW8</accession>
<keyword evidence="6 10" id="KW-0378">Hydrolase</keyword>
<keyword evidence="7" id="KW-0119">Carbohydrate metabolism</keyword>
<sequence>MFAKLSLFQLALLMLGGSAWGQQVNGEDYDSPDGGPPADYFAADASLPVDKILSAVSKLSQVADSYPISTESDEESQIFSDWASFDDGAAIVFTADMDVDCDGLDHDCDGNPDGQPQTNWGSLAAYEVPFIVIPDEYLTQNEETLSGNNIAAVICDGKMFYGILGDSNGDEPQVTGEASWLMARTCFPNDSLAGDKGHTESDVTYILFLGDKSVLPGDVLNENYISDFGKLKSMGNDLMNSLLSNIGINGDDLAETTSTSTTTTTPAPTGDNCSWPAHCEGASCSSDDDCADDLACNDGSCSS</sequence>
<comment type="similarity">
    <text evidence="3 10">Belongs to the glycosyl hydrolase 75 family.</text>
</comment>
<reference evidence="11" key="2">
    <citation type="submission" date="2021-02" db="EMBL/GenBank/DDBJ databases">
        <title>Aspergillus puulaauensis MK2 genome sequence.</title>
        <authorList>
            <person name="Futagami T."/>
            <person name="Mori K."/>
            <person name="Kadooka C."/>
            <person name="Tanaka T."/>
        </authorList>
    </citation>
    <scope>NUCLEOTIDE SEQUENCE</scope>
    <source>
        <strain evidence="11">MK2</strain>
    </source>
</reference>
<keyword evidence="12" id="KW-1185">Reference proteome</keyword>
<name>A0A7R7XZW8_9EURO</name>
<evidence type="ECO:0000256" key="10">
    <source>
        <dbReference type="RuleBase" id="RU361208"/>
    </source>
</evidence>
<dbReference type="Pfam" id="PF07335">
    <property type="entry name" value="Glyco_hydro_75"/>
    <property type="match status" value="1"/>
</dbReference>
<dbReference type="PANTHER" id="PTHR42061">
    <property type="entry name" value="ENDO-CHITOSANASE"/>
    <property type="match status" value="1"/>
</dbReference>
<gene>
    <name evidence="11" type="ORF">APUU_81074S</name>
</gene>
<dbReference type="Proteomes" id="UP000654913">
    <property type="component" value="Chromosome 8"/>
</dbReference>
<protein>
    <recommendedName>
        <fullName evidence="10">Endo-chitosanase</fullName>
        <ecNumber evidence="10">3.2.1.132</ecNumber>
    </recommendedName>
</protein>
<reference evidence="11" key="1">
    <citation type="submission" date="2021-01" db="EMBL/GenBank/DDBJ databases">
        <authorList>
            <consortium name="Aspergillus puulaauensis MK2 genome sequencing consortium"/>
            <person name="Kazuki M."/>
            <person name="Futagami T."/>
        </authorList>
    </citation>
    <scope>NUCLEOTIDE SEQUENCE</scope>
    <source>
        <strain evidence="11">MK2</strain>
    </source>
</reference>
<feature type="signal peptide" evidence="10">
    <location>
        <begin position="1"/>
        <end position="21"/>
    </location>
</feature>
<dbReference type="RefSeq" id="XP_041562957.1">
    <property type="nucleotide sequence ID" value="XM_041697425.1"/>
</dbReference>
<comment type="catalytic activity">
    <reaction evidence="1 10">
        <text>Endohydrolysis of beta-(1-&gt;4)-linkages between D-glucosamine residues in a partly acetylated chitosan.</text>
        <dbReference type="EC" id="3.2.1.132"/>
    </reaction>
</comment>
<keyword evidence="4" id="KW-0964">Secreted</keyword>
<dbReference type="EMBL" id="AP024450">
    <property type="protein sequence ID" value="BCS30771.1"/>
    <property type="molecule type" value="Genomic_DNA"/>
</dbReference>
<evidence type="ECO:0000256" key="8">
    <source>
        <dbReference type="ARBA" id="ARBA00023295"/>
    </source>
</evidence>
<dbReference type="GO" id="GO:0000272">
    <property type="term" value="P:polysaccharide catabolic process"/>
    <property type="evidence" value="ECO:0007669"/>
    <property type="project" value="UniProtKB-KW"/>
</dbReference>
<dbReference type="AlphaFoldDB" id="A0A7R7XZW8"/>
<comment type="subcellular location">
    <subcellularLocation>
        <location evidence="2 10">Secreted</location>
    </subcellularLocation>
</comment>
<evidence type="ECO:0000256" key="7">
    <source>
        <dbReference type="ARBA" id="ARBA00023277"/>
    </source>
</evidence>
<dbReference type="InterPro" id="IPR009939">
    <property type="entry name" value="Chitosanase_fungal"/>
</dbReference>
<evidence type="ECO:0000256" key="2">
    <source>
        <dbReference type="ARBA" id="ARBA00004613"/>
    </source>
</evidence>
<feature type="chain" id="PRO_5031603054" description="Endo-chitosanase" evidence="10">
    <location>
        <begin position="22"/>
        <end position="303"/>
    </location>
</feature>
<dbReference type="OrthoDB" id="4756206at2759"/>
<evidence type="ECO:0000313" key="12">
    <source>
        <dbReference type="Proteomes" id="UP000654913"/>
    </source>
</evidence>
<organism evidence="11 12">
    <name type="scientific">Aspergillus puulaauensis</name>
    <dbReference type="NCBI Taxonomy" id="1220207"/>
    <lineage>
        <taxon>Eukaryota</taxon>
        <taxon>Fungi</taxon>
        <taxon>Dikarya</taxon>
        <taxon>Ascomycota</taxon>
        <taxon>Pezizomycotina</taxon>
        <taxon>Eurotiomycetes</taxon>
        <taxon>Eurotiomycetidae</taxon>
        <taxon>Eurotiales</taxon>
        <taxon>Aspergillaceae</taxon>
        <taxon>Aspergillus</taxon>
    </lineage>
</organism>
<comment type="function">
    <text evidence="10">Chitosanase catalyzing the endo-type cleavage of chitosan, the deacylated form of chitin. Chitosanase may be crucial in the degradation of the deacetylated portion of chitin in the fungal cell wall.</text>
</comment>
<dbReference type="EC" id="3.2.1.132" evidence="10"/>